<comment type="caution">
    <text evidence="2">The sequence shown here is derived from an EMBL/GenBank/DDBJ whole genome shotgun (WGS) entry which is preliminary data.</text>
</comment>
<evidence type="ECO:0000313" key="2">
    <source>
        <dbReference type="EMBL" id="TBU03912.1"/>
    </source>
</evidence>
<dbReference type="EMBL" id="PITJ01000212">
    <property type="protein sequence ID" value="TBU03912.1"/>
    <property type="molecule type" value="Genomic_DNA"/>
</dbReference>
<dbReference type="Gene3D" id="3.80.10.10">
    <property type="entry name" value="Ribonuclease Inhibitor"/>
    <property type="match status" value="1"/>
</dbReference>
<name>A0A4V2JVF8_9MICR</name>
<keyword evidence="1" id="KW-0472">Membrane</keyword>
<gene>
    <name evidence="2" type="ORF">CWI37_0212p0020</name>
</gene>
<dbReference type="AlphaFoldDB" id="A0A4V2JVF8"/>
<sequence>MYFLFISIQKITRSETNLNNSINMTNSNWIILYWVKFLLFICLGFWQFVICTSESNDGKITFALIDLNWKEDIDKVEIKKIKYWLSRSNEEETFTFCPGNHVIKCRGLSITDFACSLERSSQNHQPLHSFEVNYKENWKIKFRSLNRFVYMQLEEYPFLFEYSLNVSYQEFQIFVKHLTFDSGTPRQNLTYENFYRFLKILDVLDPISSEYLNQFYSHLYRECLLEKVSVRIFEDSAHYRENLFDEKHRIRPFMYFFCTLINSIDACFIPKSSTLSLFEKKKQHIDECFRDSIDIANLILKISSSSLELLLRSLKTNEWAAFNWLLAVTKVSGFYIDNTELTFNELKVSSVCSLVCSESFEKCIVSLKKISDDFFLNLTGSNIRMIKYLKFVNVDISFDLLDLVILRGVVSYLEISYCVVDESQRITELLPKMYEPNTFKVAGLKMNTKDIERILYSKIKVLVLKDCTLDVDSIWKPKRDQRGDFRLTENLEFLDISLSKFPVCFVQLLLNSTKLENILLNSFEFTGCESFDQILSVKRNWKNFEHDQYIPNEYLRALFTSDVSVGSLCLRRIIDFDSVAFFFEIPNFIKSVKSLDFSDCKLTVSSLNFIGNFYNLKSLNLSKSLPSNVAGLMESKIYENLTHLDVSYNDIFLSNYLYITMFKNLKALSLFGVKMRGSLLGLILTDKMIYSLSYLNIISSSLTLLNFKRISECFRLSTLLFSLEGSCFMGKYCDICKSTLLGERLNILHVSTSSDISIDDVVALAEFHDLSEVKISCRTIFNRREKDIIKYDSIYSDFRIQFVLKQFIKDVQVVEILREIFCNYSISIIYEETLG</sequence>
<feature type="transmembrane region" description="Helical" evidence="1">
    <location>
        <begin position="30"/>
        <end position="49"/>
    </location>
</feature>
<keyword evidence="1" id="KW-1133">Transmembrane helix</keyword>
<proteinExistence type="predicted"/>
<protein>
    <submittedName>
        <fullName evidence="2">Uncharacterized protein</fullName>
    </submittedName>
</protein>
<dbReference type="InterPro" id="IPR032675">
    <property type="entry name" value="LRR_dom_sf"/>
</dbReference>
<reference evidence="2 3" key="1">
    <citation type="submission" date="2017-12" db="EMBL/GenBank/DDBJ databases">
        <authorList>
            <person name="Pombert J.-F."/>
            <person name="Haag K.L."/>
            <person name="Ebert D."/>
        </authorList>
    </citation>
    <scope>NUCLEOTIDE SEQUENCE [LARGE SCALE GENOMIC DNA]</scope>
    <source>
        <strain evidence="2">FI-OER-3-3</strain>
    </source>
</reference>
<accession>A0A4V2JVF8</accession>
<evidence type="ECO:0000313" key="3">
    <source>
        <dbReference type="Proteomes" id="UP000292362"/>
    </source>
</evidence>
<keyword evidence="1" id="KW-0812">Transmembrane</keyword>
<dbReference type="Proteomes" id="UP000292362">
    <property type="component" value="Unassembled WGS sequence"/>
</dbReference>
<evidence type="ECO:0000256" key="1">
    <source>
        <dbReference type="SAM" id="Phobius"/>
    </source>
</evidence>
<organism evidence="2 3">
    <name type="scientific">Hamiltosporidium tvaerminnensis</name>
    <dbReference type="NCBI Taxonomy" id="1176355"/>
    <lineage>
        <taxon>Eukaryota</taxon>
        <taxon>Fungi</taxon>
        <taxon>Fungi incertae sedis</taxon>
        <taxon>Microsporidia</taxon>
        <taxon>Dubosqiidae</taxon>
        <taxon>Hamiltosporidium</taxon>
    </lineage>
</organism>
<dbReference type="VEuPathDB" id="MicrosporidiaDB:CWI37_0212p0020"/>
<dbReference type="SUPFAM" id="SSF52047">
    <property type="entry name" value="RNI-like"/>
    <property type="match status" value="1"/>
</dbReference>